<evidence type="ECO:0000256" key="8">
    <source>
        <dbReference type="ARBA" id="ARBA00022989"/>
    </source>
</evidence>
<evidence type="ECO:0000256" key="3">
    <source>
        <dbReference type="ARBA" id="ARBA00015325"/>
    </source>
</evidence>
<evidence type="ECO:0000259" key="15">
    <source>
        <dbReference type="Pfam" id="PF14849"/>
    </source>
</evidence>
<protein>
    <recommendedName>
        <fullName evidence="3 13">Membrane protein insertase YidC</fullName>
    </recommendedName>
    <alternativeName>
        <fullName evidence="12 13">Foldase YidC</fullName>
    </alternativeName>
    <alternativeName>
        <fullName evidence="11 13">Membrane integrase YidC</fullName>
    </alternativeName>
    <alternativeName>
        <fullName evidence="13">Membrane protein YidC</fullName>
    </alternativeName>
</protein>
<evidence type="ECO:0000256" key="2">
    <source>
        <dbReference type="ARBA" id="ARBA00010527"/>
    </source>
</evidence>
<reference evidence="16" key="1">
    <citation type="journal article" date="2020" name="mSystems">
        <title>Genome- and Community-Level Interaction Insights into Carbon Utilization and Element Cycling Functions of Hydrothermarchaeota in Hydrothermal Sediment.</title>
        <authorList>
            <person name="Zhou Z."/>
            <person name="Liu Y."/>
            <person name="Xu W."/>
            <person name="Pan J."/>
            <person name="Luo Z.H."/>
            <person name="Li M."/>
        </authorList>
    </citation>
    <scope>NUCLEOTIDE SEQUENCE [LARGE SCALE GENOMIC DNA]</scope>
    <source>
        <strain evidence="16">HyVt-237</strain>
    </source>
</reference>
<feature type="transmembrane region" description="Helical" evidence="13">
    <location>
        <begin position="313"/>
        <end position="332"/>
    </location>
</feature>
<dbReference type="NCBIfam" id="TIGR03593">
    <property type="entry name" value="yidC_nterm"/>
    <property type="match status" value="1"/>
</dbReference>
<dbReference type="AlphaFoldDB" id="A0A7C0XBC3"/>
<keyword evidence="9 13" id="KW-0472">Membrane</keyword>
<proteinExistence type="inferred from homology"/>
<keyword evidence="8 13" id="KW-1133">Transmembrane helix</keyword>
<evidence type="ECO:0000256" key="10">
    <source>
        <dbReference type="ARBA" id="ARBA00023186"/>
    </source>
</evidence>
<dbReference type="EMBL" id="DRBW01000179">
    <property type="protein sequence ID" value="HDM90484.1"/>
    <property type="molecule type" value="Genomic_DNA"/>
</dbReference>
<comment type="function">
    <text evidence="13">Required for the insertion and/or proper folding and/or complex formation of integral membrane proteins into the membrane. Involved in integration of membrane proteins that insert both dependently and independently of the Sec translocase complex, as well as at least some lipoproteins. Aids folding of multispanning membrane proteins.</text>
</comment>
<evidence type="ECO:0000256" key="9">
    <source>
        <dbReference type="ARBA" id="ARBA00023136"/>
    </source>
</evidence>
<keyword evidence="6 13" id="KW-0812">Transmembrane</keyword>
<dbReference type="PRINTS" id="PR01900">
    <property type="entry name" value="YIDCPROTEIN"/>
</dbReference>
<evidence type="ECO:0000256" key="13">
    <source>
        <dbReference type="HAMAP-Rule" id="MF_01810"/>
    </source>
</evidence>
<dbReference type="InterPro" id="IPR028053">
    <property type="entry name" value="Membr_insert_YidC_N"/>
</dbReference>
<evidence type="ECO:0000256" key="5">
    <source>
        <dbReference type="ARBA" id="ARBA00022475"/>
    </source>
</evidence>
<dbReference type="InterPro" id="IPR001708">
    <property type="entry name" value="YidC/ALB3/OXA1/COX18"/>
</dbReference>
<evidence type="ECO:0000256" key="7">
    <source>
        <dbReference type="ARBA" id="ARBA00022927"/>
    </source>
</evidence>
<name>A0A7C0XBC3_UNCW3</name>
<feature type="transmembrane region" description="Helical" evidence="13">
    <location>
        <begin position="284"/>
        <end position="307"/>
    </location>
</feature>
<evidence type="ECO:0000256" key="4">
    <source>
        <dbReference type="ARBA" id="ARBA00022448"/>
    </source>
</evidence>
<dbReference type="GO" id="GO:0005886">
    <property type="term" value="C:plasma membrane"/>
    <property type="evidence" value="ECO:0007669"/>
    <property type="project" value="UniProtKB-SubCell"/>
</dbReference>
<feature type="transmembrane region" description="Helical" evidence="13">
    <location>
        <begin position="376"/>
        <end position="396"/>
    </location>
</feature>
<dbReference type="PANTHER" id="PTHR12428">
    <property type="entry name" value="OXA1"/>
    <property type="match status" value="1"/>
</dbReference>
<dbReference type="Pfam" id="PF14849">
    <property type="entry name" value="YidC_periplas"/>
    <property type="match status" value="1"/>
</dbReference>
<dbReference type="GO" id="GO:0015031">
    <property type="term" value="P:protein transport"/>
    <property type="evidence" value="ECO:0007669"/>
    <property type="project" value="UniProtKB-KW"/>
</dbReference>
<dbReference type="InterPro" id="IPR028055">
    <property type="entry name" value="YidC/Oxa/ALB_C"/>
</dbReference>
<dbReference type="InterPro" id="IPR038221">
    <property type="entry name" value="YidC_periplasmic_sf"/>
</dbReference>
<comment type="subcellular location">
    <subcellularLocation>
        <location evidence="1">Cell inner membrane</location>
        <topology evidence="1">Multi-pass membrane protein</topology>
    </subcellularLocation>
    <subcellularLocation>
        <location evidence="13">Cell membrane</location>
        <topology evidence="13">Multi-pass membrane protein</topology>
    </subcellularLocation>
</comment>
<dbReference type="GO" id="GO:0032977">
    <property type="term" value="F:membrane insertase activity"/>
    <property type="evidence" value="ECO:0007669"/>
    <property type="project" value="InterPro"/>
</dbReference>
<feature type="transmembrane region" description="Helical" evidence="13">
    <location>
        <begin position="6"/>
        <end position="24"/>
    </location>
</feature>
<sequence>MSKRFILTFVLMMIFLMIYQFFFYKPPQRPVGTARKEKETKTADTSLTASVEKVVEENPVVVVSPLYEVRISRKGALLTGYRLKKYRDALGKPVELIPAGYGLLDVISDGLHWKDLDFTSPIDTLQVEGEAELTLTAVSGEDTLRKTFRFTENSYLIDLSLAPGDTFNILFPSGLNTTEKDRKDDLKHFYFIYFKDKTRKVSLNSLKKKPFTESGYSVLWAGTRTKYFMITIIPDDGNLRRLDAKATDSRISFGVKSTGHRYHLYFGPIDYFILKDIGFGLASAFDFGAPIISIFSKLILYAFKFLYSFIPNYGWVIVVFAFLMKLVFWPFTMKNLQTMKKMQELNPKMDALRKTFKDDPQRLQQEMMELYRKHKVNPFSGCLIMIFQLPIFWGLYKILRTTIDLRGAPFILWIRDLSSKDPYYVLPILMGIASMAQALMQPAQDQQSRMFALFMPLVLTFIFLNFPAGIVLYWLTYSLLGLVEQYLLKRK</sequence>
<dbReference type="CDD" id="cd19961">
    <property type="entry name" value="EcYidC-like_peri"/>
    <property type="match status" value="1"/>
</dbReference>
<dbReference type="PANTHER" id="PTHR12428:SF65">
    <property type="entry name" value="CYTOCHROME C OXIDASE ASSEMBLY PROTEIN COX18, MITOCHONDRIAL"/>
    <property type="match status" value="1"/>
</dbReference>
<evidence type="ECO:0000256" key="12">
    <source>
        <dbReference type="ARBA" id="ARBA00033342"/>
    </source>
</evidence>
<feature type="transmembrane region" description="Helical" evidence="13">
    <location>
        <begin position="422"/>
        <end position="439"/>
    </location>
</feature>
<keyword evidence="5 13" id="KW-1003">Cell membrane</keyword>
<dbReference type="CDD" id="cd20070">
    <property type="entry name" value="5TM_YidC_Alb3"/>
    <property type="match status" value="1"/>
</dbReference>
<feature type="domain" description="Membrane insertase YidC N-terminal" evidence="15">
    <location>
        <begin position="60"/>
        <end position="299"/>
    </location>
</feature>
<feature type="domain" description="Membrane insertase YidC/Oxa/ALB C-terminal" evidence="14">
    <location>
        <begin position="313"/>
        <end position="490"/>
    </location>
</feature>
<comment type="caution">
    <text evidence="16">The sequence shown here is derived from an EMBL/GenBank/DDBJ whole genome shotgun (WGS) entry which is preliminary data.</text>
</comment>
<dbReference type="NCBIfam" id="TIGR03592">
    <property type="entry name" value="yidC_oxa1_cterm"/>
    <property type="match status" value="1"/>
</dbReference>
<dbReference type="GO" id="GO:0051205">
    <property type="term" value="P:protein insertion into membrane"/>
    <property type="evidence" value="ECO:0007669"/>
    <property type="project" value="TreeGrafter"/>
</dbReference>
<evidence type="ECO:0000313" key="16">
    <source>
        <dbReference type="EMBL" id="HDM90484.1"/>
    </source>
</evidence>
<evidence type="ECO:0000256" key="6">
    <source>
        <dbReference type="ARBA" id="ARBA00022692"/>
    </source>
</evidence>
<feature type="transmembrane region" description="Helical" evidence="13">
    <location>
        <begin position="451"/>
        <end position="475"/>
    </location>
</feature>
<organism evidence="16">
    <name type="scientific">candidate division WOR-3 bacterium</name>
    <dbReference type="NCBI Taxonomy" id="2052148"/>
    <lineage>
        <taxon>Bacteria</taxon>
        <taxon>Bacteria division WOR-3</taxon>
    </lineage>
</organism>
<dbReference type="PRINTS" id="PR00701">
    <property type="entry name" value="60KDINNERMP"/>
</dbReference>
<dbReference type="Proteomes" id="UP000885931">
    <property type="component" value="Unassembled WGS sequence"/>
</dbReference>
<comment type="subunit">
    <text evidence="13">Interacts with the Sec translocase complex via SecD. Specifically interacts with transmembrane segments of nascent integral membrane proteins during membrane integration.</text>
</comment>
<dbReference type="InterPro" id="IPR047196">
    <property type="entry name" value="YidC_ALB_C"/>
</dbReference>
<keyword evidence="10 13" id="KW-0143">Chaperone</keyword>
<gene>
    <name evidence="13 16" type="primary">yidC</name>
    <name evidence="16" type="ORF">ENG67_04665</name>
</gene>
<comment type="similarity">
    <text evidence="2 13">Belongs to the OXA1/ALB3/YidC family. Type 1 subfamily.</text>
</comment>
<dbReference type="HAMAP" id="MF_01810">
    <property type="entry name" value="YidC_type1"/>
    <property type="match status" value="1"/>
</dbReference>
<evidence type="ECO:0000256" key="1">
    <source>
        <dbReference type="ARBA" id="ARBA00004429"/>
    </source>
</evidence>
<dbReference type="Gene3D" id="2.70.98.90">
    <property type="match status" value="1"/>
</dbReference>
<evidence type="ECO:0000256" key="11">
    <source>
        <dbReference type="ARBA" id="ARBA00033245"/>
    </source>
</evidence>
<accession>A0A7C0XBC3</accession>
<evidence type="ECO:0000259" key="14">
    <source>
        <dbReference type="Pfam" id="PF02096"/>
    </source>
</evidence>
<dbReference type="Pfam" id="PF02096">
    <property type="entry name" value="60KD_IMP"/>
    <property type="match status" value="1"/>
</dbReference>
<keyword evidence="4 13" id="KW-0813">Transport</keyword>
<dbReference type="InterPro" id="IPR019998">
    <property type="entry name" value="Membr_insert_YidC"/>
</dbReference>
<keyword evidence="7 13" id="KW-0653">Protein transport</keyword>